<dbReference type="Proteomes" id="UP001320876">
    <property type="component" value="Unassembled WGS sequence"/>
</dbReference>
<comment type="caution">
    <text evidence="2">The sequence shown here is derived from an EMBL/GenBank/DDBJ whole genome shotgun (WGS) entry which is preliminary data.</text>
</comment>
<organism evidence="2 3">
    <name type="scientific">Luteolibacter arcticus</name>
    <dbReference type="NCBI Taxonomy" id="1581411"/>
    <lineage>
        <taxon>Bacteria</taxon>
        <taxon>Pseudomonadati</taxon>
        <taxon>Verrucomicrobiota</taxon>
        <taxon>Verrucomicrobiia</taxon>
        <taxon>Verrucomicrobiales</taxon>
        <taxon>Verrucomicrobiaceae</taxon>
        <taxon>Luteolibacter</taxon>
    </lineage>
</organism>
<dbReference type="RefSeq" id="WP_264489306.1">
    <property type="nucleotide sequence ID" value="NZ_JAPDDT010000012.1"/>
</dbReference>
<evidence type="ECO:0008006" key="4">
    <source>
        <dbReference type="Google" id="ProtNLM"/>
    </source>
</evidence>
<accession>A0ABT3GNU9</accession>
<proteinExistence type="predicted"/>
<feature type="signal peptide" evidence="1">
    <location>
        <begin position="1"/>
        <end position="19"/>
    </location>
</feature>
<keyword evidence="1" id="KW-0732">Signal</keyword>
<gene>
    <name evidence="2" type="ORF">OKA05_21755</name>
</gene>
<dbReference type="EMBL" id="JAPDDT010000012">
    <property type="protein sequence ID" value="MCW1925200.1"/>
    <property type="molecule type" value="Genomic_DNA"/>
</dbReference>
<evidence type="ECO:0000313" key="3">
    <source>
        <dbReference type="Proteomes" id="UP001320876"/>
    </source>
</evidence>
<feature type="chain" id="PRO_5046940314" description="Alginate biosynthesis protein AlgF" evidence="1">
    <location>
        <begin position="20"/>
        <end position="215"/>
    </location>
</feature>
<sequence length="215" mass="23009">MIRPLVLSLLLAAPSLSLAGDATVRLLADRAPEGTGEIMLVAGDKRSAPIALPLNAPSERLPAPARAFEVKAAAGDAALAKVVLPEVGDSFLVLLLSSEKVFQPVVIAADGKAFKPGDVYFHNSSTKTILGKVGTSEFTLNPGKGSVVTPAGASQEKLYAVSFKVREEKRERVLSETNWPVDPNLRTYMFFFNKPGTDRVDYRAVEEFVEPAGAR</sequence>
<evidence type="ECO:0000256" key="1">
    <source>
        <dbReference type="SAM" id="SignalP"/>
    </source>
</evidence>
<evidence type="ECO:0000313" key="2">
    <source>
        <dbReference type="EMBL" id="MCW1925200.1"/>
    </source>
</evidence>
<keyword evidence="3" id="KW-1185">Reference proteome</keyword>
<name>A0ABT3GNU9_9BACT</name>
<reference evidence="2 3" key="1">
    <citation type="submission" date="2022-10" db="EMBL/GenBank/DDBJ databases">
        <title>Luteolibacter arcticus strain CCTCC AB 2014275, whole genome shotgun sequencing project.</title>
        <authorList>
            <person name="Zhao G."/>
            <person name="Shen L."/>
        </authorList>
    </citation>
    <scope>NUCLEOTIDE SEQUENCE [LARGE SCALE GENOMIC DNA]</scope>
    <source>
        <strain evidence="2 3">CCTCC AB 2014275</strain>
    </source>
</reference>
<protein>
    <recommendedName>
        <fullName evidence="4">Alginate biosynthesis protein AlgF</fullName>
    </recommendedName>
</protein>